<dbReference type="InterPro" id="IPR003439">
    <property type="entry name" value="ABC_transporter-like_ATP-bd"/>
</dbReference>
<dbReference type="InterPro" id="IPR027417">
    <property type="entry name" value="P-loop_NTPase"/>
</dbReference>
<dbReference type="PROSITE" id="PS50893">
    <property type="entry name" value="ABC_TRANSPORTER_2"/>
    <property type="match status" value="2"/>
</dbReference>
<dbReference type="SUPFAM" id="SSF52540">
    <property type="entry name" value="P-loop containing nucleoside triphosphate hydrolases"/>
    <property type="match status" value="2"/>
</dbReference>
<proteinExistence type="predicted"/>
<gene>
    <name evidence="6" type="ORF">HNQ67_000574</name>
</gene>
<evidence type="ECO:0000313" key="7">
    <source>
        <dbReference type="Proteomes" id="UP000566663"/>
    </source>
</evidence>
<keyword evidence="2" id="KW-0547">Nucleotide-binding</keyword>
<sequence length="526" mass="56256">MTLDRVAARTPDGHTLFFDLSLAFGRERTGLIGRNGVGKTTLLRLVTGLADPAEGVVSRAGKVGWLEQRREPRTGETVLDLLGVGPAMAVVRRVLAGEGAADDLAVADWTLDDRIQAALADVGLPGLDLDRPAATLSGGEQTRARLAALLLQAPDLLVLDEPTNHLDKAGRDAVADLLARWKGGAVVVSHDRALLRRMDRIVELSGLGVAVYGGNYDLYAERKAAERVAAERDVEVAERSAAQVARESQTSLEKKARRDKAGRAFAAKKSEPKILLGAMAERAENSGNRERLLARRRAEAAEVALNEARSRLERVRAMTIPIPSSRLAAGKTVLTLEDATWHTPDGRRVFRPISLRITGPERVAVTGPNGVGKSTLLKLIAGPLEPTAGRVERSGAAVLLDQETALLKPDETLMEVYRRLNPGTTANAAHAALARFLFRNAAAHRIVGTLSGGERLRAGLACVMAGARPPQLLILDEPTNHLDLDSIAAVEAALIAWDGAMVAVSHDPDFLAAVCVDRTVELRRCG</sequence>
<dbReference type="CDD" id="cd03221">
    <property type="entry name" value="ABCF_EF-3"/>
    <property type="match status" value="1"/>
</dbReference>
<organism evidence="6 7">
    <name type="scientific">Brevundimonas basaltis</name>
    <dbReference type="NCBI Taxonomy" id="472166"/>
    <lineage>
        <taxon>Bacteria</taxon>
        <taxon>Pseudomonadati</taxon>
        <taxon>Pseudomonadota</taxon>
        <taxon>Alphaproteobacteria</taxon>
        <taxon>Caulobacterales</taxon>
        <taxon>Caulobacteraceae</taxon>
        <taxon>Brevundimonas</taxon>
    </lineage>
</organism>
<accession>A0A7W8HW86</accession>
<dbReference type="EMBL" id="JACHFZ010000001">
    <property type="protein sequence ID" value="MBB5291078.1"/>
    <property type="molecule type" value="Genomic_DNA"/>
</dbReference>
<keyword evidence="4" id="KW-0175">Coiled coil</keyword>
<dbReference type="PANTHER" id="PTHR19211">
    <property type="entry name" value="ATP-BINDING TRANSPORT PROTEIN-RELATED"/>
    <property type="match status" value="1"/>
</dbReference>
<feature type="coiled-coil region" evidence="4">
    <location>
        <begin position="220"/>
        <end position="247"/>
    </location>
</feature>
<keyword evidence="7" id="KW-1185">Reference proteome</keyword>
<comment type="caution">
    <text evidence="6">The sequence shown here is derived from an EMBL/GenBank/DDBJ whole genome shotgun (WGS) entry which is preliminary data.</text>
</comment>
<dbReference type="FunFam" id="3.40.50.300:FF:001320">
    <property type="entry name" value="Heme ABC transporter ATP-binding protein"/>
    <property type="match status" value="1"/>
</dbReference>
<evidence type="ECO:0000313" key="6">
    <source>
        <dbReference type="EMBL" id="MBB5291078.1"/>
    </source>
</evidence>
<reference evidence="6 7" key="1">
    <citation type="submission" date="2020-08" db="EMBL/GenBank/DDBJ databases">
        <title>Genomic Encyclopedia of Type Strains, Phase IV (KMG-IV): sequencing the most valuable type-strain genomes for metagenomic binning, comparative biology and taxonomic classification.</title>
        <authorList>
            <person name="Goeker M."/>
        </authorList>
    </citation>
    <scope>NUCLEOTIDE SEQUENCE [LARGE SCALE GENOMIC DNA]</scope>
    <source>
        <strain evidence="6 7">DSM 25335</strain>
    </source>
</reference>
<feature type="domain" description="ABC transporter" evidence="5">
    <location>
        <begin position="1"/>
        <end position="232"/>
    </location>
</feature>
<dbReference type="PROSITE" id="PS00211">
    <property type="entry name" value="ABC_TRANSPORTER_1"/>
    <property type="match status" value="1"/>
</dbReference>
<evidence type="ECO:0000256" key="4">
    <source>
        <dbReference type="SAM" id="Coils"/>
    </source>
</evidence>
<dbReference type="Proteomes" id="UP000566663">
    <property type="component" value="Unassembled WGS sequence"/>
</dbReference>
<keyword evidence="1" id="KW-0677">Repeat</keyword>
<dbReference type="GO" id="GO:0016887">
    <property type="term" value="F:ATP hydrolysis activity"/>
    <property type="evidence" value="ECO:0007669"/>
    <property type="project" value="InterPro"/>
</dbReference>
<dbReference type="PANTHER" id="PTHR19211:SF6">
    <property type="entry name" value="BLL7188 PROTEIN"/>
    <property type="match status" value="1"/>
</dbReference>
<evidence type="ECO:0000256" key="3">
    <source>
        <dbReference type="ARBA" id="ARBA00022840"/>
    </source>
</evidence>
<dbReference type="InterPro" id="IPR003593">
    <property type="entry name" value="AAA+_ATPase"/>
</dbReference>
<evidence type="ECO:0000256" key="1">
    <source>
        <dbReference type="ARBA" id="ARBA00022737"/>
    </source>
</evidence>
<dbReference type="GO" id="GO:0005524">
    <property type="term" value="F:ATP binding"/>
    <property type="evidence" value="ECO:0007669"/>
    <property type="project" value="UniProtKB-KW"/>
</dbReference>
<protein>
    <submittedName>
        <fullName evidence="6">ATPase subunit of ABC transporter with duplicated ATPase domains</fullName>
    </submittedName>
</protein>
<name>A0A7W8HW86_9CAUL</name>
<dbReference type="Gene3D" id="3.40.50.300">
    <property type="entry name" value="P-loop containing nucleotide triphosphate hydrolases"/>
    <property type="match status" value="2"/>
</dbReference>
<dbReference type="AlphaFoldDB" id="A0A7W8HW86"/>
<feature type="domain" description="ABC transporter" evidence="5">
    <location>
        <begin position="334"/>
        <end position="523"/>
    </location>
</feature>
<evidence type="ECO:0000259" key="5">
    <source>
        <dbReference type="PROSITE" id="PS50893"/>
    </source>
</evidence>
<dbReference type="Pfam" id="PF00005">
    <property type="entry name" value="ABC_tran"/>
    <property type="match status" value="2"/>
</dbReference>
<keyword evidence="3" id="KW-0067">ATP-binding</keyword>
<dbReference type="InterPro" id="IPR017871">
    <property type="entry name" value="ABC_transporter-like_CS"/>
</dbReference>
<dbReference type="InterPro" id="IPR050611">
    <property type="entry name" value="ABCF"/>
</dbReference>
<evidence type="ECO:0000256" key="2">
    <source>
        <dbReference type="ARBA" id="ARBA00022741"/>
    </source>
</evidence>
<dbReference type="SMART" id="SM00382">
    <property type="entry name" value="AAA"/>
    <property type="match status" value="2"/>
</dbReference>